<accession>A0ABW7Z070</accession>
<sequence>MRIRILLGVAVLAVPLMAAPAHASASITCSTANSRPDPQDPSKYGMLGLECVGLSAPNVQVTVKTGALAGHHLCAFALIPGGQFGSMIGHRCSAL</sequence>
<comment type="caution">
    <text evidence="2">The sequence shown here is derived from an EMBL/GenBank/DDBJ whole genome shotgun (WGS) entry which is preliminary data.</text>
</comment>
<evidence type="ECO:0000313" key="2">
    <source>
        <dbReference type="EMBL" id="MFI6501371.1"/>
    </source>
</evidence>
<keyword evidence="1" id="KW-0732">Signal</keyword>
<proteinExistence type="predicted"/>
<name>A0ABW7Z070_9ACTN</name>
<feature type="signal peptide" evidence="1">
    <location>
        <begin position="1"/>
        <end position="23"/>
    </location>
</feature>
<dbReference type="EMBL" id="JBITGY010000008">
    <property type="protein sequence ID" value="MFI6501371.1"/>
    <property type="molecule type" value="Genomic_DNA"/>
</dbReference>
<gene>
    <name evidence="2" type="ORF">ACIBG2_28610</name>
</gene>
<keyword evidence="3" id="KW-1185">Reference proteome</keyword>
<protein>
    <recommendedName>
        <fullName evidence="4">Secreted protein</fullName>
    </recommendedName>
</protein>
<organism evidence="2 3">
    <name type="scientific">Nonomuraea typhae</name>
    <dbReference type="NCBI Taxonomy" id="2603600"/>
    <lineage>
        <taxon>Bacteria</taxon>
        <taxon>Bacillati</taxon>
        <taxon>Actinomycetota</taxon>
        <taxon>Actinomycetes</taxon>
        <taxon>Streptosporangiales</taxon>
        <taxon>Streptosporangiaceae</taxon>
        <taxon>Nonomuraea</taxon>
    </lineage>
</organism>
<dbReference type="Proteomes" id="UP001612741">
    <property type="component" value="Unassembled WGS sequence"/>
</dbReference>
<feature type="chain" id="PRO_5047464090" description="Secreted protein" evidence="1">
    <location>
        <begin position="24"/>
        <end position="95"/>
    </location>
</feature>
<evidence type="ECO:0000313" key="3">
    <source>
        <dbReference type="Proteomes" id="UP001612741"/>
    </source>
</evidence>
<evidence type="ECO:0008006" key="4">
    <source>
        <dbReference type="Google" id="ProtNLM"/>
    </source>
</evidence>
<reference evidence="2 3" key="1">
    <citation type="submission" date="2024-10" db="EMBL/GenBank/DDBJ databases">
        <title>The Natural Products Discovery Center: Release of the First 8490 Sequenced Strains for Exploring Actinobacteria Biosynthetic Diversity.</title>
        <authorList>
            <person name="Kalkreuter E."/>
            <person name="Kautsar S.A."/>
            <person name="Yang D."/>
            <person name="Bader C.D."/>
            <person name="Teijaro C.N."/>
            <person name="Fluegel L."/>
            <person name="Davis C.M."/>
            <person name="Simpson J.R."/>
            <person name="Lauterbach L."/>
            <person name="Steele A.D."/>
            <person name="Gui C."/>
            <person name="Meng S."/>
            <person name="Li G."/>
            <person name="Viehrig K."/>
            <person name="Ye F."/>
            <person name="Su P."/>
            <person name="Kiefer A.F."/>
            <person name="Nichols A."/>
            <person name="Cepeda A.J."/>
            <person name="Yan W."/>
            <person name="Fan B."/>
            <person name="Jiang Y."/>
            <person name="Adhikari A."/>
            <person name="Zheng C.-J."/>
            <person name="Schuster L."/>
            <person name="Cowan T.M."/>
            <person name="Smanski M.J."/>
            <person name="Chevrette M.G."/>
            <person name="De Carvalho L.P.S."/>
            <person name="Shen B."/>
        </authorList>
    </citation>
    <scope>NUCLEOTIDE SEQUENCE [LARGE SCALE GENOMIC DNA]</scope>
    <source>
        <strain evidence="2 3">NPDC050545</strain>
    </source>
</reference>
<evidence type="ECO:0000256" key="1">
    <source>
        <dbReference type="SAM" id="SignalP"/>
    </source>
</evidence>
<dbReference type="RefSeq" id="WP_397085899.1">
    <property type="nucleotide sequence ID" value="NZ_JBITGY010000008.1"/>
</dbReference>